<organism evidence="2">
    <name type="scientific">Eutreptiella gymnastica</name>
    <dbReference type="NCBI Taxonomy" id="73025"/>
    <lineage>
        <taxon>Eukaryota</taxon>
        <taxon>Discoba</taxon>
        <taxon>Euglenozoa</taxon>
        <taxon>Euglenida</taxon>
        <taxon>Spirocuta</taxon>
        <taxon>Euglenophyceae</taxon>
        <taxon>Eutreptiales</taxon>
        <taxon>Eutreptiaceae</taxon>
        <taxon>Eutreptiella</taxon>
    </lineage>
</organism>
<name>A0A7S1ITV5_9EUGL</name>
<sequence>MPEMAGACQICFWWAQRLSTGWTRLSTFSGQSCITCSQPQPPLHPFRFRIPTVYPAACPTLVQLVVLLLCSFTLVLGKQFKSELMTTRLSLCFFDWLKTVCD</sequence>
<evidence type="ECO:0000256" key="1">
    <source>
        <dbReference type="SAM" id="Phobius"/>
    </source>
</evidence>
<accession>A0A7S1ITV5</accession>
<evidence type="ECO:0000313" key="2">
    <source>
        <dbReference type="EMBL" id="CAD9022901.1"/>
    </source>
</evidence>
<gene>
    <name evidence="2" type="ORF">EGYM00392_LOCUS34023</name>
</gene>
<keyword evidence="1" id="KW-0812">Transmembrane</keyword>
<dbReference type="EMBL" id="HBGA01090903">
    <property type="protein sequence ID" value="CAD9022901.1"/>
    <property type="molecule type" value="Transcribed_RNA"/>
</dbReference>
<feature type="transmembrane region" description="Helical" evidence="1">
    <location>
        <begin position="53"/>
        <end position="76"/>
    </location>
</feature>
<proteinExistence type="predicted"/>
<keyword evidence="1" id="KW-0472">Membrane</keyword>
<reference evidence="2" key="1">
    <citation type="submission" date="2021-01" db="EMBL/GenBank/DDBJ databases">
        <authorList>
            <person name="Corre E."/>
            <person name="Pelletier E."/>
            <person name="Niang G."/>
            <person name="Scheremetjew M."/>
            <person name="Finn R."/>
            <person name="Kale V."/>
            <person name="Holt S."/>
            <person name="Cochrane G."/>
            <person name="Meng A."/>
            <person name="Brown T."/>
            <person name="Cohen L."/>
        </authorList>
    </citation>
    <scope>NUCLEOTIDE SEQUENCE</scope>
    <source>
        <strain evidence="2">NIES-381</strain>
    </source>
</reference>
<keyword evidence="1" id="KW-1133">Transmembrane helix</keyword>
<protein>
    <submittedName>
        <fullName evidence="2">Uncharacterized protein</fullName>
    </submittedName>
</protein>
<dbReference type="AlphaFoldDB" id="A0A7S1ITV5"/>